<dbReference type="GO" id="GO:0003729">
    <property type="term" value="F:mRNA binding"/>
    <property type="evidence" value="ECO:0007669"/>
    <property type="project" value="InterPro"/>
</dbReference>
<organism evidence="8 9">
    <name type="scientific">Candidatus Jorgensenbacteria bacterium CG11_big_fil_rev_8_21_14_0_20_38_23</name>
    <dbReference type="NCBI Taxonomy" id="1974594"/>
    <lineage>
        <taxon>Bacteria</taxon>
        <taxon>Candidatus Joergenseniibacteriota</taxon>
    </lineage>
</organism>
<keyword evidence="6" id="KW-0694">RNA-binding</keyword>
<sequence length="76" mass="9012">MPKLKPVSWRQLVKRLKEFSFEGPYQSGKHPYMIKENLILTIPNPHSEDISPDLLSRILRQAEIDKRKWIIKDKGK</sequence>
<gene>
    <name evidence="8" type="ORF">COV54_01390</name>
</gene>
<dbReference type="GO" id="GO:0004519">
    <property type="term" value="F:endonuclease activity"/>
    <property type="evidence" value="ECO:0007669"/>
    <property type="project" value="UniProtKB-KW"/>
</dbReference>
<dbReference type="EMBL" id="PCWR01000033">
    <property type="protein sequence ID" value="PIR07377.1"/>
    <property type="molecule type" value="Genomic_DNA"/>
</dbReference>
<dbReference type="InterPro" id="IPR038570">
    <property type="entry name" value="HicA_sf"/>
</dbReference>
<dbReference type="Pfam" id="PF07927">
    <property type="entry name" value="HicA_toxin"/>
    <property type="match status" value="1"/>
</dbReference>
<evidence type="ECO:0000256" key="2">
    <source>
        <dbReference type="ARBA" id="ARBA00022649"/>
    </source>
</evidence>
<evidence type="ECO:0000256" key="4">
    <source>
        <dbReference type="ARBA" id="ARBA00022759"/>
    </source>
</evidence>
<name>A0A2H0NEQ8_9BACT</name>
<evidence type="ECO:0000256" key="6">
    <source>
        <dbReference type="ARBA" id="ARBA00022884"/>
    </source>
</evidence>
<keyword evidence="3" id="KW-0540">Nuclease</keyword>
<keyword evidence="4" id="KW-0255">Endonuclease</keyword>
<evidence type="ECO:0008006" key="10">
    <source>
        <dbReference type="Google" id="ProtNLM"/>
    </source>
</evidence>
<evidence type="ECO:0000313" key="8">
    <source>
        <dbReference type="EMBL" id="PIR07377.1"/>
    </source>
</evidence>
<evidence type="ECO:0000256" key="7">
    <source>
        <dbReference type="ARBA" id="ARBA00023016"/>
    </source>
</evidence>
<dbReference type="AlphaFoldDB" id="A0A2H0NEQ8"/>
<comment type="similarity">
    <text evidence="1">Belongs to the HicA mRNA interferase family.</text>
</comment>
<dbReference type="GO" id="GO:0016787">
    <property type="term" value="F:hydrolase activity"/>
    <property type="evidence" value="ECO:0007669"/>
    <property type="project" value="UniProtKB-KW"/>
</dbReference>
<dbReference type="InterPro" id="IPR012933">
    <property type="entry name" value="HicA_mRNA_interferase"/>
</dbReference>
<evidence type="ECO:0000256" key="5">
    <source>
        <dbReference type="ARBA" id="ARBA00022801"/>
    </source>
</evidence>
<keyword evidence="2" id="KW-1277">Toxin-antitoxin system</keyword>
<keyword evidence="7" id="KW-0346">Stress response</keyword>
<evidence type="ECO:0000256" key="3">
    <source>
        <dbReference type="ARBA" id="ARBA00022722"/>
    </source>
</evidence>
<evidence type="ECO:0000313" key="9">
    <source>
        <dbReference type="Proteomes" id="UP000228867"/>
    </source>
</evidence>
<keyword evidence="5" id="KW-0378">Hydrolase</keyword>
<reference evidence="8 9" key="1">
    <citation type="submission" date="2017-09" db="EMBL/GenBank/DDBJ databases">
        <title>Depth-based differentiation of microbial function through sediment-hosted aquifers and enrichment of novel symbionts in the deep terrestrial subsurface.</title>
        <authorList>
            <person name="Probst A.J."/>
            <person name="Ladd B."/>
            <person name="Jarett J.K."/>
            <person name="Geller-Mcgrath D.E."/>
            <person name="Sieber C.M."/>
            <person name="Emerson J.B."/>
            <person name="Anantharaman K."/>
            <person name="Thomas B.C."/>
            <person name="Malmstrom R."/>
            <person name="Stieglmeier M."/>
            <person name="Klingl A."/>
            <person name="Woyke T."/>
            <person name="Ryan C.M."/>
            <person name="Banfield J.F."/>
        </authorList>
    </citation>
    <scope>NUCLEOTIDE SEQUENCE [LARGE SCALE GENOMIC DNA]</scope>
    <source>
        <strain evidence="8">CG11_big_fil_rev_8_21_14_0_20_38_23</strain>
    </source>
</reference>
<accession>A0A2H0NEQ8</accession>
<protein>
    <recommendedName>
        <fullName evidence="10">Type II toxin-antitoxin system HicA family toxin</fullName>
    </recommendedName>
</protein>
<dbReference type="Gene3D" id="3.30.920.30">
    <property type="entry name" value="Hypothetical protein"/>
    <property type="match status" value="1"/>
</dbReference>
<proteinExistence type="inferred from homology"/>
<dbReference type="Proteomes" id="UP000228867">
    <property type="component" value="Unassembled WGS sequence"/>
</dbReference>
<dbReference type="SUPFAM" id="SSF54786">
    <property type="entry name" value="YcfA/nrd intein domain"/>
    <property type="match status" value="1"/>
</dbReference>
<comment type="caution">
    <text evidence="8">The sequence shown here is derived from an EMBL/GenBank/DDBJ whole genome shotgun (WGS) entry which is preliminary data.</text>
</comment>
<evidence type="ECO:0000256" key="1">
    <source>
        <dbReference type="ARBA" id="ARBA00006620"/>
    </source>
</evidence>